<dbReference type="Proteomes" id="UP000093000">
    <property type="component" value="Unassembled WGS sequence"/>
</dbReference>
<feature type="compositionally biased region" description="Polar residues" evidence="1">
    <location>
        <begin position="27"/>
        <end position="37"/>
    </location>
</feature>
<name>A0A1C7MW93_9FUNG</name>
<evidence type="ECO:0000256" key="1">
    <source>
        <dbReference type="SAM" id="MobiDB-lite"/>
    </source>
</evidence>
<protein>
    <submittedName>
        <fullName evidence="2">Uncharacterized protein</fullName>
    </submittedName>
</protein>
<comment type="caution">
    <text evidence="2">The sequence shown here is derived from an EMBL/GenBank/DDBJ whole genome shotgun (WGS) entry which is preliminary data.</text>
</comment>
<feature type="region of interest" description="Disordered" evidence="1">
    <location>
        <begin position="20"/>
        <end position="46"/>
    </location>
</feature>
<dbReference type="InParanoid" id="A0A1C7MW93"/>
<accession>A0A1C7MW93</accession>
<evidence type="ECO:0000313" key="3">
    <source>
        <dbReference type="Proteomes" id="UP000093000"/>
    </source>
</evidence>
<gene>
    <name evidence="2" type="ORF">A0J61_10879</name>
</gene>
<reference evidence="2 3" key="1">
    <citation type="submission" date="2016-03" db="EMBL/GenBank/DDBJ databases">
        <title>Choanephora cucurbitarum.</title>
        <authorList>
            <person name="Min B."/>
            <person name="Park H."/>
            <person name="Park J.-H."/>
            <person name="Shin H.-D."/>
            <person name="Choi I.-G."/>
        </authorList>
    </citation>
    <scope>NUCLEOTIDE SEQUENCE [LARGE SCALE GENOMIC DNA]</scope>
    <source>
        <strain evidence="2 3">KUS-F28377</strain>
    </source>
</reference>
<proteinExistence type="predicted"/>
<dbReference type="EMBL" id="LUGH01001477">
    <property type="protein sequence ID" value="OBZ81072.1"/>
    <property type="molecule type" value="Genomic_DNA"/>
</dbReference>
<evidence type="ECO:0000313" key="2">
    <source>
        <dbReference type="EMBL" id="OBZ81072.1"/>
    </source>
</evidence>
<sequence>MAMDSWLARAILSSIFWNSKPKKAASKGSTQTASQAGDFNIPSTPPEINVSFMAEDDLGSENQLGQASNFIFEKENKLKKQSNCLEDIKV</sequence>
<keyword evidence="3" id="KW-1185">Reference proteome</keyword>
<dbReference type="AlphaFoldDB" id="A0A1C7MW93"/>
<organism evidence="2 3">
    <name type="scientific">Choanephora cucurbitarum</name>
    <dbReference type="NCBI Taxonomy" id="101091"/>
    <lineage>
        <taxon>Eukaryota</taxon>
        <taxon>Fungi</taxon>
        <taxon>Fungi incertae sedis</taxon>
        <taxon>Mucoromycota</taxon>
        <taxon>Mucoromycotina</taxon>
        <taxon>Mucoromycetes</taxon>
        <taxon>Mucorales</taxon>
        <taxon>Mucorineae</taxon>
        <taxon>Choanephoraceae</taxon>
        <taxon>Choanephoroideae</taxon>
        <taxon>Choanephora</taxon>
    </lineage>
</organism>